<dbReference type="InterPro" id="IPR000551">
    <property type="entry name" value="MerR-type_HTH_dom"/>
</dbReference>
<dbReference type="PROSITE" id="PS50937">
    <property type="entry name" value="HTH_MERR_2"/>
    <property type="match status" value="1"/>
</dbReference>
<organism evidence="4 5">
    <name type="scientific">Nocardiopsis composta</name>
    <dbReference type="NCBI Taxonomy" id="157465"/>
    <lineage>
        <taxon>Bacteria</taxon>
        <taxon>Bacillati</taxon>
        <taxon>Actinomycetota</taxon>
        <taxon>Actinomycetes</taxon>
        <taxon>Streptosporangiales</taxon>
        <taxon>Nocardiopsidaceae</taxon>
        <taxon>Nocardiopsis</taxon>
    </lineage>
</organism>
<evidence type="ECO:0000313" key="4">
    <source>
        <dbReference type="EMBL" id="MBB5430745.1"/>
    </source>
</evidence>
<evidence type="ECO:0000256" key="2">
    <source>
        <dbReference type="SAM" id="MobiDB-lite"/>
    </source>
</evidence>
<keyword evidence="1 4" id="KW-0238">DNA-binding</keyword>
<dbReference type="AlphaFoldDB" id="A0A7W8QI65"/>
<dbReference type="PRINTS" id="PR00040">
    <property type="entry name" value="HTHMERR"/>
</dbReference>
<dbReference type="PANTHER" id="PTHR30204">
    <property type="entry name" value="REDOX-CYCLING DRUG-SENSING TRANSCRIPTIONAL ACTIVATOR SOXR"/>
    <property type="match status" value="1"/>
</dbReference>
<sequence length="319" mass="34785">MDAQHGPDGLYTIGELAQRTGLSVKTIRFYADEGIVPPTARTTAGYRLYDAEAAARLDLVRTLRELGLGLPAIRGVLDGGGDLGQVAAAHAEALDARIRILRLRRAVLRTIARKEPTAREISLMNRLAQLSAEERQAILDDYHEYVFGGLDMAEQPAAKIRSIRVELPDDPTPEQVDAWVELAELVQDPDFRDRARRMAEEGARAHAAGEVRQPGPEERRTAEIVIETGRAALAAGTAPDSAEGRAALDAAMARLAEADPAIENTPQGRARLADDYAVFTDARVERYYRLLGKVNGWPAFEPSVPAFEWFIAALRASAA</sequence>
<accession>A0A7W8QI65</accession>
<evidence type="ECO:0000313" key="5">
    <source>
        <dbReference type="Proteomes" id="UP000572635"/>
    </source>
</evidence>
<dbReference type="PANTHER" id="PTHR30204:SF93">
    <property type="entry name" value="HTH MERR-TYPE DOMAIN-CONTAINING PROTEIN"/>
    <property type="match status" value="1"/>
</dbReference>
<gene>
    <name evidence="4" type="ORF">HDA36_000829</name>
</gene>
<dbReference type="SMART" id="SM00422">
    <property type="entry name" value="HTH_MERR"/>
    <property type="match status" value="1"/>
</dbReference>
<protein>
    <submittedName>
        <fullName evidence="4">DNA-binding transcriptional MerR regulator</fullName>
    </submittedName>
</protein>
<reference evidence="4 5" key="1">
    <citation type="submission" date="2020-08" db="EMBL/GenBank/DDBJ databases">
        <title>Sequencing the genomes of 1000 actinobacteria strains.</title>
        <authorList>
            <person name="Klenk H.-P."/>
        </authorList>
    </citation>
    <scope>NUCLEOTIDE SEQUENCE [LARGE SCALE GENOMIC DNA]</scope>
    <source>
        <strain evidence="4 5">DSM 44551</strain>
    </source>
</reference>
<dbReference type="InterPro" id="IPR009061">
    <property type="entry name" value="DNA-bd_dom_put_sf"/>
</dbReference>
<dbReference type="Proteomes" id="UP000572635">
    <property type="component" value="Unassembled WGS sequence"/>
</dbReference>
<dbReference type="EMBL" id="JACHDB010000001">
    <property type="protein sequence ID" value="MBB5430745.1"/>
    <property type="molecule type" value="Genomic_DNA"/>
</dbReference>
<name>A0A7W8QI65_9ACTN</name>
<evidence type="ECO:0000256" key="1">
    <source>
        <dbReference type="ARBA" id="ARBA00023125"/>
    </source>
</evidence>
<feature type="region of interest" description="Disordered" evidence="2">
    <location>
        <begin position="199"/>
        <end position="219"/>
    </location>
</feature>
<keyword evidence="5" id="KW-1185">Reference proteome</keyword>
<dbReference type="SUPFAM" id="SSF46955">
    <property type="entry name" value="Putative DNA-binding domain"/>
    <property type="match status" value="1"/>
</dbReference>
<dbReference type="RefSeq" id="WP_184388841.1">
    <property type="nucleotide sequence ID" value="NZ_BAAAJD010000214.1"/>
</dbReference>
<comment type="caution">
    <text evidence="4">The sequence shown here is derived from an EMBL/GenBank/DDBJ whole genome shotgun (WGS) entry which is preliminary data.</text>
</comment>
<dbReference type="Pfam" id="PF13411">
    <property type="entry name" value="MerR_1"/>
    <property type="match status" value="1"/>
</dbReference>
<evidence type="ECO:0000259" key="3">
    <source>
        <dbReference type="PROSITE" id="PS50937"/>
    </source>
</evidence>
<feature type="domain" description="HTH merR-type" evidence="3">
    <location>
        <begin position="10"/>
        <end position="79"/>
    </location>
</feature>
<proteinExistence type="predicted"/>
<dbReference type="Gene3D" id="1.10.1660.10">
    <property type="match status" value="1"/>
</dbReference>
<dbReference type="CDD" id="cd00592">
    <property type="entry name" value="HTH_MerR-like"/>
    <property type="match status" value="1"/>
</dbReference>
<dbReference type="GO" id="GO:0003677">
    <property type="term" value="F:DNA binding"/>
    <property type="evidence" value="ECO:0007669"/>
    <property type="project" value="UniProtKB-KW"/>
</dbReference>
<dbReference type="InterPro" id="IPR047057">
    <property type="entry name" value="MerR_fam"/>
</dbReference>
<dbReference type="GO" id="GO:0003700">
    <property type="term" value="F:DNA-binding transcription factor activity"/>
    <property type="evidence" value="ECO:0007669"/>
    <property type="project" value="InterPro"/>
</dbReference>